<proteinExistence type="predicted"/>
<dbReference type="PANTHER" id="PTHR36453">
    <property type="entry name" value="SECRETED PROTEIN-RELATED"/>
    <property type="match status" value="1"/>
</dbReference>
<accession>A0AAW7XDA8</accession>
<dbReference type="InterPro" id="IPR006584">
    <property type="entry name" value="Cellulose-bd_IV"/>
</dbReference>
<reference evidence="4" key="1">
    <citation type="submission" date="2023-07" db="EMBL/GenBank/DDBJ databases">
        <title>Genome content predicts the carbon catabolic preferences of heterotrophic bacteria.</title>
        <authorList>
            <person name="Gralka M."/>
        </authorList>
    </citation>
    <scope>NUCLEOTIDE SEQUENCE</scope>
    <source>
        <strain evidence="4">I3M17_2</strain>
    </source>
</reference>
<dbReference type="GO" id="GO:0030246">
    <property type="term" value="F:carbohydrate binding"/>
    <property type="evidence" value="ECO:0007669"/>
    <property type="project" value="InterPro"/>
</dbReference>
<dbReference type="InterPro" id="IPR005084">
    <property type="entry name" value="CBM6"/>
</dbReference>
<dbReference type="SMART" id="SM00606">
    <property type="entry name" value="CBD_IV"/>
    <property type="match status" value="1"/>
</dbReference>
<evidence type="ECO:0000313" key="5">
    <source>
        <dbReference type="Proteomes" id="UP001169760"/>
    </source>
</evidence>
<feature type="domain" description="CBM6" evidence="3">
    <location>
        <begin position="659"/>
        <end position="803"/>
    </location>
</feature>
<dbReference type="PANTHER" id="PTHR36453:SF1">
    <property type="entry name" value="RIGHT HANDED BETA HELIX DOMAIN-CONTAINING PROTEIN"/>
    <property type="match status" value="1"/>
</dbReference>
<name>A0AAW7XDA8_9GAMM</name>
<evidence type="ECO:0000313" key="4">
    <source>
        <dbReference type="EMBL" id="MDO6424748.1"/>
    </source>
</evidence>
<gene>
    <name evidence="4" type="ORF">Q4521_19820</name>
</gene>
<dbReference type="Proteomes" id="UP001169760">
    <property type="component" value="Unassembled WGS sequence"/>
</dbReference>
<protein>
    <submittedName>
        <fullName evidence="4">DUF5010 C-terminal domain-containing protein</fullName>
    </submittedName>
</protein>
<comment type="caution">
    <text evidence="4">The sequence shown here is derived from an EMBL/GenBank/DDBJ whole genome shotgun (WGS) entry which is preliminary data.</text>
</comment>
<evidence type="ECO:0000259" key="3">
    <source>
        <dbReference type="PROSITE" id="PS51175"/>
    </source>
</evidence>
<dbReference type="Pfam" id="PF18099">
    <property type="entry name" value="CBM_35_2"/>
    <property type="match status" value="1"/>
</dbReference>
<dbReference type="InterPro" id="IPR041342">
    <property type="entry name" value="CBM35"/>
</dbReference>
<dbReference type="CDD" id="cd04080">
    <property type="entry name" value="CBM6_cellulase-like"/>
    <property type="match status" value="1"/>
</dbReference>
<dbReference type="EMBL" id="JAUOPB010000017">
    <property type="protein sequence ID" value="MDO6424748.1"/>
    <property type="molecule type" value="Genomic_DNA"/>
</dbReference>
<feature type="signal peptide" evidence="2">
    <location>
        <begin position="1"/>
        <end position="20"/>
    </location>
</feature>
<keyword evidence="1 2" id="KW-0732">Signal</keyword>
<dbReference type="AlphaFoldDB" id="A0AAW7XDA8"/>
<evidence type="ECO:0000256" key="1">
    <source>
        <dbReference type="ARBA" id="ARBA00022729"/>
    </source>
</evidence>
<evidence type="ECO:0000256" key="2">
    <source>
        <dbReference type="SAM" id="SignalP"/>
    </source>
</evidence>
<dbReference type="PROSITE" id="PS51175">
    <property type="entry name" value="CBM6"/>
    <property type="match status" value="1"/>
</dbReference>
<sequence length="861" mass="96243">MNNKFICAILLIVFSMQTYAQPTEVYVSVSGSDSNSGSINAPLRTIQKASNILTKGGNIYIRGGVYRETVNVAHANQTFSSFNEEDVIVTGLDKIDGWLEYRNGIYRANFSSFETEFTQVFVNGVYQQMARYPNQINNNMLSVDKESGYENIEVFSGAGKDRIVNFTNMPEVRKNFWQGGYFRGISGHGWMNPHGEISSSEGSEIRVIPKLQEWSRNNSVVDGSGWGFIFHLNALDVEGEWYAKDGNLYFKPPSNIDPNNLEIEAQRREWAFRINNKNGIVIKGINVKAASLELIGSNSRIEKSSFRYIYPYFTREKYNAVFREQGGLYIRGNNNVFTDCYIAHSWGNGVSLESGYGNQFENCIFEDLGWNAQFTSSILTHGTNTTIRNSTFGSTGRFHIRFQNKTDILYNDLYDCMTLGQDAGCIESTSGGNYATELNLAGSEIAYNHIHDSTTLPTDNGRKQFVVALYLEDVENYTAHHNVIWNFKTNVKPDGTFAYLGPRRTTIEDVFYYNNTIFNCDYRIRAWNRDRMGGFVNVNFINNLYVNCDKDLESTNVLLGQLYHSSEIVASNPDEFFVNANLGKLNLKAGSSAIDAGEIISGITNNYIGAAPDIGAYEFGQKPWQAGAQIKRPCFVDEQQACTSEPAEQSAFTYHTIPGLIEAEDFDLGASGSAYEDSTNSNLGGEYRLDAGVDVQETKDSSGEYNVGWIAAGEWLEYTLANVQSGMYDIDFRIAAQGLTEGKTISVVIDNQLVGEIEFRGTGDWQAWQTVTLNNVAVEGKENALLRLEFDGGSYNLNWLEFRKKQDVDEGIDIIFPGGHVDQCNTTAQCKVIYGHEATDCKNSKSVFSVCMCGSVRCDEI</sequence>
<feature type="chain" id="PRO_5043431886" evidence="2">
    <location>
        <begin position="21"/>
        <end position="861"/>
    </location>
</feature>
<dbReference type="RefSeq" id="WP_216064915.1">
    <property type="nucleotide sequence ID" value="NZ_JAHKPP010000036.1"/>
</dbReference>
<organism evidence="4 5">
    <name type="scientific">Saccharophagus degradans</name>
    <dbReference type="NCBI Taxonomy" id="86304"/>
    <lineage>
        <taxon>Bacteria</taxon>
        <taxon>Pseudomonadati</taxon>
        <taxon>Pseudomonadota</taxon>
        <taxon>Gammaproteobacteria</taxon>
        <taxon>Cellvibrionales</taxon>
        <taxon>Cellvibrionaceae</taxon>
        <taxon>Saccharophagus</taxon>
    </lineage>
</organism>